<feature type="region of interest" description="Disordered" evidence="2">
    <location>
        <begin position="576"/>
        <end position="595"/>
    </location>
</feature>
<organism evidence="6 7">
    <name type="scientific">Streptomyces alkaliphilus</name>
    <dbReference type="NCBI Taxonomy" id="1472722"/>
    <lineage>
        <taxon>Bacteria</taxon>
        <taxon>Bacillati</taxon>
        <taxon>Actinomycetota</taxon>
        <taxon>Actinomycetes</taxon>
        <taxon>Kitasatosporales</taxon>
        <taxon>Streptomycetaceae</taxon>
        <taxon>Streptomyces</taxon>
    </lineage>
</organism>
<feature type="domain" description="LytR/CpsA/Psr regulator C-terminal" evidence="5">
    <location>
        <begin position="475"/>
        <end position="565"/>
    </location>
</feature>
<dbReference type="InterPro" id="IPR027381">
    <property type="entry name" value="LytR/CpsA/Psr_C"/>
</dbReference>
<dbReference type="AlphaFoldDB" id="A0A7W3Y1Q3"/>
<proteinExistence type="inferred from homology"/>
<comment type="caution">
    <text evidence="6">The sequence shown here is derived from an EMBL/GenBank/DDBJ whole genome shotgun (WGS) entry which is preliminary data.</text>
</comment>
<name>A0A7W3Y1Q3_9ACTN</name>
<dbReference type="Gene3D" id="3.40.630.190">
    <property type="entry name" value="LCP protein"/>
    <property type="match status" value="1"/>
</dbReference>
<feature type="region of interest" description="Disordered" evidence="2">
    <location>
        <begin position="1"/>
        <end position="113"/>
    </location>
</feature>
<evidence type="ECO:0000256" key="1">
    <source>
        <dbReference type="ARBA" id="ARBA00006068"/>
    </source>
</evidence>
<dbReference type="RefSeq" id="WP_182606199.1">
    <property type="nucleotide sequence ID" value="NZ_VKHT01000274.1"/>
</dbReference>
<dbReference type="PANTHER" id="PTHR33392">
    <property type="entry name" value="POLYISOPRENYL-TEICHOIC ACID--PEPTIDOGLYCAN TEICHOIC ACID TRANSFERASE TAGU"/>
    <property type="match status" value="1"/>
</dbReference>
<dbReference type="Pfam" id="PF03816">
    <property type="entry name" value="LytR_cpsA_psr"/>
    <property type="match status" value="1"/>
</dbReference>
<accession>A0A7W3Y1Q3</accession>
<dbReference type="NCBIfam" id="TIGR00350">
    <property type="entry name" value="lytR_cpsA_psr"/>
    <property type="match status" value="1"/>
</dbReference>
<keyword evidence="3" id="KW-0812">Transmembrane</keyword>
<feature type="transmembrane region" description="Helical" evidence="3">
    <location>
        <begin position="122"/>
        <end position="145"/>
    </location>
</feature>
<protein>
    <submittedName>
        <fullName evidence="6">LytR family transcriptional regulator</fullName>
    </submittedName>
</protein>
<evidence type="ECO:0000256" key="2">
    <source>
        <dbReference type="SAM" id="MobiDB-lite"/>
    </source>
</evidence>
<dbReference type="Proteomes" id="UP000538929">
    <property type="component" value="Unassembled WGS sequence"/>
</dbReference>
<dbReference type="Pfam" id="PF13399">
    <property type="entry name" value="LytR_C"/>
    <property type="match status" value="1"/>
</dbReference>
<evidence type="ECO:0000313" key="6">
    <source>
        <dbReference type="EMBL" id="MBB0244601.1"/>
    </source>
</evidence>
<feature type="compositionally biased region" description="Acidic residues" evidence="2">
    <location>
        <begin position="586"/>
        <end position="595"/>
    </location>
</feature>
<feature type="region of interest" description="Disordered" evidence="2">
    <location>
        <begin position="446"/>
        <end position="474"/>
    </location>
</feature>
<feature type="compositionally biased region" description="Basic and acidic residues" evidence="2">
    <location>
        <begin position="98"/>
        <end position="111"/>
    </location>
</feature>
<keyword evidence="3" id="KW-0472">Membrane</keyword>
<dbReference type="PANTHER" id="PTHR33392:SF6">
    <property type="entry name" value="POLYISOPRENYL-TEICHOIC ACID--PEPTIDOGLYCAN TEICHOIC ACID TRANSFERASE TAGU"/>
    <property type="match status" value="1"/>
</dbReference>
<feature type="compositionally biased region" description="Low complexity" evidence="2">
    <location>
        <begin position="36"/>
        <end position="64"/>
    </location>
</feature>
<comment type="similarity">
    <text evidence="1">Belongs to the LytR/CpsA/Psr (LCP) family.</text>
</comment>
<evidence type="ECO:0000259" key="4">
    <source>
        <dbReference type="Pfam" id="PF03816"/>
    </source>
</evidence>
<keyword evidence="3" id="KW-1133">Transmembrane helix</keyword>
<dbReference type="EMBL" id="VKHT01000274">
    <property type="protein sequence ID" value="MBB0244601.1"/>
    <property type="molecule type" value="Genomic_DNA"/>
</dbReference>
<evidence type="ECO:0000313" key="7">
    <source>
        <dbReference type="Proteomes" id="UP000538929"/>
    </source>
</evidence>
<keyword evidence="7" id="KW-1185">Reference proteome</keyword>
<dbReference type="InterPro" id="IPR004474">
    <property type="entry name" value="LytR_CpsA_psr"/>
</dbReference>
<feature type="compositionally biased region" description="Low complexity" evidence="2">
    <location>
        <begin position="74"/>
        <end position="84"/>
    </location>
</feature>
<sequence>MDTQGRGGVDGLDDIDPADQWVFNPETGGYELNLSGTPTPRAAVPAVRPRTRPATGTGPGTKTLPPRPRRPADDTGTTVRGAGTRTRDRRPPGAGDPPRGRGTERRAAAERRRAKKERRRKILIWVSACLAMLMLIGTGVAWYVYKRLNDNLTKVEVPFDNPVTRDAPVNILFIGTDERLGAGNDSYGDADSTGHADTTVLLHVSQDRTHATALSIPRDLVVDIPDCETVQPDGSTRTVPGRQRVRFNESYGVDGRDPGCTWKTVEQLVGVEINHFMMADFNAVKDLSTAVGGVEVCLAKDIDDKKSHLTLPAGRHVVEGEQALAFVRTRSSVGFGSDLSRIELQQQFLASMARSLTSGDTLTNPTKVWSLAEAVTNSLTVDTAIGDIQSLVALAQDLADVPVKDISFVTVPVIDNPEEEVAATVVLNEDKALPLFRMLQEDLSLTEAEDAAKESGDSPDPADAPEKAEPVPAAQVRVDVYNGGTRVGAAQDTLVWLQNTHGMALATNAGNAAAQQTTTTLEYGPDQAGQAATLAELMGLPAGALKESSADAGDSPMTLVLGDDFRGAGTPIEVEAKKPADLDSVTADDENVCAS</sequence>
<feature type="domain" description="Cell envelope-related transcriptional attenuator" evidence="4">
    <location>
        <begin position="195"/>
        <end position="356"/>
    </location>
</feature>
<dbReference type="InterPro" id="IPR050922">
    <property type="entry name" value="LytR/CpsA/Psr_CW_biosynth"/>
</dbReference>
<evidence type="ECO:0000259" key="5">
    <source>
        <dbReference type="Pfam" id="PF13399"/>
    </source>
</evidence>
<evidence type="ECO:0000256" key="3">
    <source>
        <dbReference type="SAM" id="Phobius"/>
    </source>
</evidence>
<feature type="compositionally biased region" description="Gly residues" evidence="2">
    <location>
        <begin position="1"/>
        <end position="10"/>
    </location>
</feature>
<gene>
    <name evidence="6" type="ORF">FNQ90_10920</name>
</gene>
<reference evidence="7" key="1">
    <citation type="submission" date="2019-10" db="EMBL/GenBank/DDBJ databases">
        <title>Streptomyces sp. nov., a novel actinobacterium isolated from alkaline environment.</title>
        <authorList>
            <person name="Golinska P."/>
        </authorList>
    </citation>
    <scope>NUCLEOTIDE SEQUENCE [LARGE SCALE GENOMIC DNA]</scope>
    <source>
        <strain evidence="7">DSM 42118</strain>
    </source>
</reference>